<dbReference type="EMBL" id="JACCCV010000002">
    <property type="protein sequence ID" value="NYF53549.1"/>
    <property type="molecule type" value="Genomic_DNA"/>
</dbReference>
<sequence length="187" mass="20105">MQKIAPPLAAAWIAITVLSPRLTIAQSGSKCTVFGTPQVSPALVKLESVATLSAYKKGIPIHVTLTVRAGQEGVYLPDFFGAFQQTCSHGFATEVLTLQGRAANPNLPGCAYTGGAPKIRYVKLKPEEIRTWKIDLPTKAIAPGQYCLYAEYLSPEELIGWSVNLPDDKALVAKGRITATPIAIEIR</sequence>
<comment type="caution">
    <text evidence="1">The sequence shown here is derived from an EMBL/GenBank/DDBJ whole genome shotgun (WGS) entry which is preliminary data.</text>
</comment>
<gene>
    <name evidence="1" type="ORF">HDF12_003948</name>
</gene>
<evidence type="ECO:0000313" key="1">
    <source>
        <dbReference type="EMBL" id="NYF53549.1"/>
    </source>
</evidence>
<accession>A0A7Y9T6P4</accession>
<name>A0A7Y9T6P4_9BACT</name>
<proteinExistence type="predicted"/>
<evidence type="ECO:0000313" key="2">
    <source>
        <dbReference type="Proteomes" id="UP000534186"/>
    </source>
</evidence>
<dbReference type="AlphaFoldDB" id="A0A7Y9T6P4"/>
<protein>
    <submittedName>
        <fullName evidence="1">Uncharacterized protein</fullName>
    </submittedName>
</protein>
<dbReference type="Proteomes" id="UP000534186">
    <property type="component" value="Unassembled WGS sequence"/>
</dbReference>
<reference evidence="1 2" key="1">
    <citation type="submission" date="2020-07" db="EMBL/GenBank/DDBJ databases">
        <title>Genomic Encyclopedia of Type Strains, Phase IV (KMG-V): Genome sequencing to study the core and pangenomes of soil and plant-associated prokaryotes.</title>
        <authorList>
            <person name="Whitman W."/>
        </authorList>
    </citation>
    <scope>NUCLEOTIDE SEQUENCE [LARGE SCALE GENOMIC DNA]</scope>
    <source>
        <strain evidence="1 2">M8UP30</strain>
    </source>
</reference>
<organism evidence="1 2">
    <name type="scientific">Tunturiibacter lichenicola</name>
    <dbReference type="NCBI Taxonomy" id="2051959"/>
    <lineage>
        <taxon>Bacteria</taxon>
        <taxon>Pseudomonadati</taxon>
        <taxon>Acidobacteriota</taxon>
        <taxon>Terriglobia</taxon>
        <taxon>Terriglobales</taxon>
        <taxon>Acidobacteriaceae</taxon>
        <taxon>Tunturiibacter</taxon>
    </lineage>
</organism>